<dbReference type="AlphaFoldDB" id="A0A1J7JBI3"/>
<feature type="domain" description="DUF2470" evidence="2">
    <location>
        <begin position="9"/>
        <end position="79"/>
    </location>
</feature>
<proteinExistence type="predicted"/>
<organism evidence="3 4">
    <name type="scientific">Coniochaeta ligniaria NRRL 30616</name>
    <dbReference type="NCBI Taxonomy" id="1408157"/>
    <lineage>
        <taxon>Eukaryota</taxon>
        <taxon>Fungi</taxon>
        <taxon>Dikarya</taxon>
        <taxon>Ascomycota</taxon>
        <taxon>Pezizomycotina</taxon>
        <taxon>Sordariomycetes</taxon>
        <taxon>Sordariomycetidae</taxon>
        <taxon>Coniochaetales</taxon>
        <taxon>Coniochaetaceae</taxon>
        <taxon>Coniochaeta</taxon>
    </lineage>
</organism>
<dbReference type="Pfam" id="PF10615">
    <property type="entry name" value="DUF2470"/>
    <property type="match status" value="1"/>
</dbReference>
<dbReference type="OrthoDB" id="5553410at2759"/>
<dbReference type="Proteomes" id="UP000182658">
    <property type="component" value="Unassembled WGS sequence"/>
</dbReference>
<evidence type="ECO:0000313" key="3">
    <source>
        <dbReference type="EMBL" id="OIW27136.1"/>
    </source>
</evidence>
<dbReference type="Gene3D" id="3.20.180.10">
    <property type="entry name" value="PNP-oxidase-like"/>
    <property type="match status" value="1"/>
</dbReference>
<feature type="transmembrane region" description="Helical" evidence="1">
    <location>
        <begin position="101"/>
        <end position="125"/>
    </location>
</feature>
<feature type="transmembrane region" description="Helical" evidence="1">
    <location>
        <begin position="155"/>
        <end position="174"/>
    </location>
</feature>
<accession>A0A1J7JBI3</accession>
<dbReference type="EMBL" id="KV875099">
    <property type="protein sequence ID" value="OIW27136.1"/>
    <property type="molecule type" value="Genomic_DNA"/>
</dbReference>
<dbReference type="PANTHER" id="PTHR37783:SF1">
    <property type="entry name" value="MEMBRANE PROTEIN, PUTATIVE (AFU_ORTHOLOGUE AFUA_1G04315)-RELATED"/>
    <property type="match status" value="1"/>
</dbReference>
<evidence type="ECO:0000256" key="1">
    <source>
        <dbReference type="SAM" id="Phobius"/>
    </source>
</evidence>
<dbReference type="PANTHER" id="PTHR37783">
    <property type="entry name" value="MEMBRANE PROTEIN, PUTATIVE (AFU_ORTHOLOGUE AFUA_1G04315)-RELATED"/>
    <property type="match status" value="1"/>
</dbReference>
<dbReference type="InterPro" id="IPR037119">
    <property type="entry name" value="Haem_oxidase_HugZ-like_sf"/>
</dbReference>
<keyword evidence="1" id="KW-1133">Transmembrane helix</keyword>
<evidence type="ECO:0000259" key="2">
    <source>
        <dbReference type="Pfam" id="PF10615"/>
    </source>
</evidence>
<keyword evidence="1" id="KW-0472">Membrane</keyword>
<evidence type="ECO:0000313" key="4">
    <source>
        <dbReference type="Proteomes" id="UP000182658"/>
    </source>
</evidence>
<keyword evidence="4" id="KW-1185">Reference proteome</keyword>
<keyword evidence="1" id="KW-0812">Transmembrane</keyword>
<name>A0A1J7JBI3_9PEZI</name>
<dbReference type="InterPro" id="IPR019595">
    <property type="entry name" value="DUF2470"/>
</dbReference>
<dbReference type="InParanoid" id="A0A1J7JBI3"/>
<protein>
    <recommendedName>
        <fullName evidence="2">DUF2470 domain-containing protein</fullName>
    </recommendedName>
</protein>
<gene>
    <name evidence="3" type="ORF">CONLIGDRAFT_682216</name>
</gene>
<reference evidence="3 4" key="1">
    <citation type="submission" date="2016-10" db="EMBL/GenBank/DDBJ databases">
        <title>Draft genome sequence of Coniochaeta ligniaria NRRL30616, a lignocellulolytic fungus for bioabatement of inhibitors in plant biomass hydrolysates.</title>
        <authorList>
            <consortium name="DOE Joint Genome Institute"/>
            <person name="Jimenez D.J."/>
            <person name="Hector R.E."/>
            <person name="Riley R."/>
            <person name="Sun H."/>
            <person name="Grigoriev I.V."/>
            <person name="Van Elsas J.D."/>
            <person name="Nichols N.N."/>
        </authorList>
    </citation>
    <scope>NUCLEOTIDE SEQUENCE [LARGE SCALE GENOMIC DNA]</scope>
    <source>
        <strain evidence="3 4">NRRL 30616</strain>
    </source>
</reference>
<sequence>MSVPNDGSKERTLSHMNKDHQHDLSAILKHQLGISSPNPELTDISLSSLTIAANGKTYAVPISPPMASWSDRRTRLVEMTMSARSALGLGADGKPLVVRRFLAPSSFGAVVFAAVVFYFSCFAAVRAGLVEPGRPAWGVLEAVRFPFGPRGFRWVVERIFWGVVAIHVGECWWLDRTRLRRFGVGRGSWLWLAWMTRCFFEGVTTFKSFDGEVEGLGKRSE</sequence>